<keyword evidence="2" id="KW-0732">Signal</keyword>
<feature type="region of interest" description="Disordered" evidence="1">
    <location>
        <begin position="36"/>
        <end position="59"/>
    </location>
</feature>
<organism evidence="3 4">
    <name type="scientific">Compostimonas suwonensis</name>
    <dbReference type="NCBI Taxonomy" id="1048394"/>
    <lineage>
        <taxon>Bacteria</taxon>
        <taxon>Bacillati</taxon>
        <taxon>Actinomycetota</taxon>
        <taxon>Actinomycetes</taxon>
        <taxon>Micrococcales</taxon>
        <taxon>Microbacteriaceae</taxon>
        <taxon>Compostimonas</taxon>
    </lineage>
</organism>
<keyword evidence="4" id="KW-1185">Reference proteome</keyword>
<dbReference type="EMBL" id="PGFB01000002">
    <property type="protein sequence ID" value="PJJ63629.1"/>
    <property type="molecule type" value="Genomic_DNA"/>
</dbReference>
<evidence type="ECO:0000256" key="1">
    <source>
        <dbReference type="SAM" id="MobiDB-lite"/>
    </source>
</evidence>
<name>A0A2M9BZV9_9MICO</name>
<evidence type="ECO:0000313" key="4">
    <source>
        <dbReference type="Proteomes" id="UP000230161"/>
    </source>
</evidence>
<evidence type="ECO:0000256" key="2">
    <source>
        <dbReference type="SAM" id="SignalP"/>
    </source>
</evidence>
<comment type="caution">
    <text evidence="3">The sequence shown here is derived from an EMBL/GenBank/DDBJ whole genome shotgun (WGS) entry which is preliminary data.</text>
</comment>
<dbReference type="RefSeq" id="WP_100344102.1">
    <property type="nucleotide sequence ID" value="NZ_PGFB01000002.1"/>
</dbReference>
<accession>A0A2M9BZV9</accession>
<gene>
    <name evidence="3" type="ORF">CLV54_1299</name>
</gene>
<dbReference type="OrthoDB" id="5194639at2"/>
<dbReference type="AlphaFoldDB" id="A0A2M9BZV9"/>
<feature type="chain" id="PRO_5039451900" evidence="2">
    <location>
        <begin position="22"/>
        <end position="227"/>
    </location>
</feature>
<sequence length="227" mass="22592">MPGPHLVVGATLLVLALAACTGPGASGDPTATALIGAAGEGSGSTEGRSAGEQSADAPAVAPLSDAASAESCLLAGSPWSVVTTDLANQMSRYFSSQGLAVSGVEIAGTQILTVNGDGTASVETDLTSTVEIDADGVTMTLVQTQTGPAAGAWRLSDDGAVFEPEGWTTGLAVTNQVFINGMASEVAGMAVPSSGFDDVPLTIACDGAYLDTKAQQSPFQQLWKPVS</sequence>
<evidence type="ECO:0000313" key="3">
    <source>
        <dbReference type="EMBL" id="PJJ63629.1"/>
    </source>
</evidence>
<feature type="signal peptide" evidence="2">
    <location>
        <begin position="1"/>
        <end position="21"/>
    </location>
</feature>
<dbReference type="Proteomes" id="UP000230161">
    <property type="component" value="Unassembled WGS sequence"/>
</dbReference>
<protein>
    <submittedName>
        <fullName evidence="3">Uncharacterized protein</fullName>
    </submittedName>
</protein>
<reference evidence="3 4" key="1">
    <citation type="submission" date="2017-11" db="EMBL/GenBank/DDBJ databases">
        <title>Genomic Encyclopedia of Archaeal and Bacterial Type Strains, Phase II (KMG-II): From Individual Species to Whole Genera.</title>
        <authorList>
            <person name="Goeker M."/>
        </authorList>
    </citation>
    <scope>NUCLEOTIDE SEQUENCE [LARGE SCALE GENOMIC DNA]</scope>
    <source>
        <strain evidence="3 4">DSM 25625</strain>
    </source>
</reference>
<proteinExistence type="predicted"/>